<name>A0A1I1MY32_9GAMM</name>
<dbReference type="GO" id="GO:0045893">
    <property type="term" value="P:positive regulation of DNA-templated transcription"/>
    <property type="evidence" value="ECO:0007669"/>
    <property type="project" value="InterPro"/>
</dbReference>
<dbReference type="GO" id="GO:0003677">
    <property type="term" value="F:DNA binding"/>
    <property type="evidence" value="ECO:0007669"/>
    <property type="project" value="UniProtKB-KW"/>
</dbReference>
<dbReference type="Proteomes" id="UP000198611">
    <property type="component" value="Unassembled WGS sequence"/>
</dbReference>
<evidence type="ECO:0000256" key="5">
    <source>
        <dbReference type="ARBA" id="ARBA00023157"/>
    </source>
</evidence>
<evidence type="ECO:0000256" key="3">
    <source>
        <dbReference type="ARBA" id="ARBA00023015"/>
    </source>
</evidence>
<evidence type="ECO:0000256" key="6">
    <source>
        <dbReference type="ARBA" id="ARBA00023159"/>
    </source>
</evidence>
<evidence type="ECO:0000256" key="8">
    <source>
        <dbReference type="ARBA" id="ARBA00025431"/>
    </source>
</evidence>
<dbReference type="SUPFAM" id="SSF63592">
    <property type="entry name" value="Flagellar transcriptional activator FlhD"/>
    <property type="match status" value="1"/>
</dbReference>
<proteinExistence type="predicted"/>
<dbReference type="InterPro" id="IPR036194">
    <property type="entry name" value="FlhD_sf"/>
</dbReference>
<evidence type="ECO:0000313" key="9">
    <source>
        <dbReference type="EMBL" id="SFC90364.1"/>
    </source>
</evidence>
<keyword evidence="5" id="KW-1015">Disulfide bond</keyword>
<organism evidence="9 10">
    <name type="scientific">Thiohalospira halophila DSM 15071</name>
    <dbReference type="NCBI Taxonomy" id="1123397"/>
    <lineage>
        <taxon>Bacteria</taxon>
        <taxon>Pseudomonadati</taxon>
        <taxon>Pseudomonadota</taxon>
        <taxon>Gammaproteobacteria</taxon>
        <taxon>Thiohalospirales</taxon>
        <taxon>Thiohalospiraceae</taxon>
        <taxon>Thiohalospira</taxon>
    </lineage>
</organism>
<reference evidence="9 10" key="1">
    <citation type="submission" date="2016-10" db="EMBL/GenBank/DDBJ databases">
        <authorList>
            <person name="de Groot N.N."/>
        </authorList>
    </citation>
    <scope>NUCLEOTIDE SEQUENCE [LARGE SCALE GENOMIC DNA]</scope>
    <source>
        <strain evidence="9 10">HL3</strain>
    </source>
</reference>
<keyword evidence="10" id="KW-1185">Reference proteome</keyword>
<gene>
    <name evidence="9" type="ORF">SAMN05660831_00025</name>
</gene>
<keyword evidence="7" id="KW-0804">Transcription</keyword>
<evidence type="ECO:0000256" key="4">
    <source>
        <dbReference type="ARBA" id="ARBA00023125"/>
    </source>
</evidence>
<keyword evidence="3" id="KW-0805">Transcription regulation</keyword>
<dbReference type="EMBL" id="FOMJ01000001">
    <property type="protein sequence ID" value="SFC90364.1"/>
    <property type="molecule type" value="Genomic_DNA"/>
</dbReference>
<dbReference type="AlphaFoldDB" id="A0A1I1MY32"/>
<evidence type="ECO:0000256" key="1">
    <source>
        <dbReference type="ARBA" id="ARBA00022490"/>
    </source>
</evidence>
<keyword evidence="4" id="KW-0238">DNA-binding</keyword>
<keyword evidence="6" id="KW-0010">Activator</keyword>
<keyword evidence="1" id="KW-0963">Cytoplasm</keyword>
<dbReference type="InterPro" id="IPR023559">
    <property type="entry name" value="Flagellar_FlhD"/>
</dbReference>
<dbReference type="Gene3D" id="1.10.4000.10">
    <property type="entry name" value="Flagellar transcriptional activator FlhD"/>
    <property type="match status" value="1"/>
</dbReference>
<dbReference type="RefSeq" id="WP_093426730.1">
    <property type="nucleotide sequence ID" value="NZ_FOMJ01000001.1"/>
</dbReference>
<accession>A0A1I1MY32</accession>
<comment type="function">
    <text evidence="8">Functions in complex with FlhC as a master transcriptional regulator that regulates transcription of several flagellar and non-flagellar operons by binding to their promoter region. Activates expression of class 2 flagellar genes, including fliA, which is a flagellum-specific sigma factor that turns on the class 3 genes. Also regulates genes whose products function in a variety of physiological pathways.</text>
</comment>
<evidence type="ECO:0000256" key="2">
    <source>
        <dbReference type="ARBA" id="ARBA00022795"/>
    </source>
</evidence>
<dbReference type="STRING" id="1123397.SAMN05660831_00025"/>
<dbReference type="GO" id="GO:0044780">
    <property type="term" value="P:bacterial-type flagellum assembly"/>
    <property type="evidence" value="ECO:0007669"/>
    <property type="project" value="InterPro"/>
</dbReference>
<evidence type="ECO:0000313" key="10">
    <source>
        <dbReference type="Proteomes" id="UP000198611"/>
    </source>
</evidence>
<dbReference type="Pfam" id="PF05247">
    <property type="entry name" value="FlhD"/>
    <property type="match status" value="1"/>
</dbReference>
<protein>
    <submittedName>
        <fullName evidence="9">Transcriptional activator (FlhD)</fullName>
    </submittedName>
</protein>
<evidence type="ECO:0000256" key="7">
    <source>
        <dbReference type="ARBA" id="ARBA00023163"/>
    </source>
</evidence>
<keyword evidence="2" id="KW-1005">Bacterial flagellum biogenesis</keyword>
<sequence length="110" mass="12341">MMDDEHLPRERALAEVKELNRRYLLLVRALYDVSPAEAAARTGLPQAICEKIAGLTTEQIDLLASPDVVSIRDRLGAKYWEKAIQDLQDGRRLALRQAQAVLVSSTGDRR</sequence>